<protein>
    <recommendedName>
        <fullName evidence="4">PDZ domain-containing protein</fullName>
    </recommendedName>
</protein>
<evidence type="ECO:0000256" key="1">
    <source>
        <dbReference type="SAM" id="MobiDB-lite"/>
    </source>
</evidence>
<feature type="compositionally biased region" description="Low complexity" evidence="1">
    <location>
        <begin position="209"/>
        <end position="225"/>
    </location>
</feature>
<feature type="compositionally biased region" description="Polar residues" evidence="1">
    <location>
        <begin position="118"/>
        <end position="128"/>
    </location>
</feature>
<evidence type="ECO:0000313" key="3">
    <source>
        <dbReference type="Proteomes" id="UP001295423"/>
    </source>
</evidence>
<name>A0AAD2CIA5_9STRA</name>
<keyword evidence="3" id="KW-1185">Reference proteome</keyword>
<dbReference type="Proteomes" id="UP001295423">
    <property type="component" value="Unassembled WGS sequence"/>
</dbReference>
<feature type="compositionally biased region" description="Acidic residues" evidence="1">
    <location>
        <begin position="548"/>
        <end position="560"/>
    </location>
</feature>
<feature type="region of interest" description="Disordered" evidence="1">
    <location>
        <begin position="539"/>
        <end position="594"/>
    </location>
</feature>
<feature type="compositionally biased region" description="Basic and acidic residues" evidence="1">
    <location>
        <begin position="262"/>
        <end position="286"/>
    </location>
</feature>
<dbReference type="EMBL" id="CAKOGP040000446">
    <property type="protein sequence ID" value="CAJ1935155.1"/>
    <property type="molecule type" value="Genomic_DNA"/>
</dbReference>
<gene>
    <name evidence="2" type="ORF">CYCCA115_LOCUS4492</name>
</gene>
<sequence length="609" mass="67201">MELLAADQSNSSSMIIVSEEAASAVALSSWIPIDDSLGIWTEFRHTDAGTNTTATTIYDDADGHNDEQQHHQQQQQQSVASVVSNHRHPYYYYPTTASSSSIHAAGSDLRDWHDDVTSPIQNRSSNNQTTTTTTTTTMIAPPQYDDYDDVASAVDYNPALAMTTSSLSFESATMDTGRMPTKHHHYQHHREEAEEEEEVEPRQDDPELQIISSQTPESPSETPASSHHRRTSSGSLWSGIVKAEISGEMIEDTVTGTADNNKAGDENGDSNHHDTPTTTTTEKESSTHSFFRSFVDTSFPNNNNSTNNGNNDNSERDTSPNPLRVLSEFMSFDFLFGSIPTQEDLRETMELTRNVNWELGMALKQETDGDNAIVIASSSCSADKNNNSNSNSNKNNSSRSSSHIMSKLGYKPGMQVVKINGEACPDSLSELYAQMELQIEVMDEVTKETKVAIVGAHEPKLDLYVHKDSKRSKLMYITKVEPNSVLADAGFEAGMVLTRINERKCPVSFSGLVRLVTAHIVAVPKDLAVPIGLESNRTISNLSLPPKEEEDGDDDDEEDELRPRRSGGHQRGIGSSRFCSSRSPSRRSHRLLDQKKSRWLRGGLVAAVQ</sequence>
<feature type="compositionally biased region" description="Low complexity" evidence="1">
    <location>
        <begin position="301"/>
        <end position="312"/>
    </location>
</feature>
<feature type="compositionally biased region" description="Low complexity" evidence="1">
    <location>
        <begin position="380"/>
        <end position="402"/>
    </location>
</feature>
<dbReference type="AlphaFoldDB" id="A0AAD2CIA5"/>
<proteinExistence type="predicted"/>
<reference evidence="2" key="1">
    <citation type="submission" date="2023-08" db="EMBL/GenBank/DDBJ databases">
        <authorList>
            <person name="Audoor S."/>
            <person name="Bilcke G."/>
        </authorList>
    </citation>
    <scope>NUCLEOTIDE SEQUENCE</scope>
</reference>
<feature type="region of interest" description="Disordered" evidence="1">
    <location>
        <begin position="117"/>
        <end position="141"/>
    </location>
</feature>
<feature type="region of interest" description="Disordered" evidence="1">
    <location>
        <begin position="175"/>
        <end position="237"/>
    </location>
</feature>
<organism evidence="2 3">
    <name type="scientific">Cylindrotheca closterium</name>
    <dbReference type="NCBI Taxonomy" id="2856"/>
    <lineage>
        <taxon>Eukaryota</taxon>
        <taxon>Sar</taxon>
        <taxon>Stramenopiles</taxon>
        <taxon>Ochrophyta</taxon>
        <taxon>Bacillariophyta</taxon>
        <taxon>Bacillariophyceae</taxon>
        <taxon>Bacillariophycidae</taxon>
        <taxon>Bacillariales</taxon>
        <taxon>Bacillariaceae</taxon>
        <taxon>Cylindrotheca</taxon>
    </lineage>
</organism>
<feature type="region of interest" description="Disordered" evidence="1">
    <location>
        <begin position="249"/>
        <end position="322"/>
    </location>
</feature>
<feature type="compositionally biased region" description="Basic and acidic residues" evidence="1">
    <location>
        <begin position="61"/>
        <end position="70"/>
    </location>
</feature>
<evidence type="ECO:0000313" key="2">
    <source>
        <dbReference type="EMBL" id="CAJ1935155.1"/>
    </source>
</evidence>
<comment type="caution">
    <text evidence="2">The sequence shown here is derived from an EMBL/GenBank/DDBJ whole genome shotgun (WGS) entry which is preliminary data.</text>
</comment>
<feature type="region of interest" description="Disordered" evidence="1">
    <location>
        <begin position="380"/>
        <end position="405"/>
    </location>
</feature>
<accession>A0AAD2CIA5</accession>
<feature type="region of interest" description="Disordered" evidence="1">
    <location>
        <begin position="59"/>
        <end position="81"/>
    </location>
</feature>
<evidence type="ECO:0008006" key="4">
    <source>
        <dbReference type="Google" id="ProtNLM"/>
    </source>
</evidence>